<dbReference type="AlphaFoldDB" id="A0A0E9RRK7"/>
<protein>
    <submittedName>
        <fullName evidence="1">Uncharacterized protein</fullName>
    </submittedName>
</protein>
<accession>A0A0E9RRK7</accession>
<organism evidence="1">
    <name type="scientific">Anguilla anguilla</name>
    <name type="common">European freshwater eel</name>
    <name type="synonym">Muraena anguilla</name>
    <dbReference type="NCBI Taxonomy" id="7936"/>
    <lineage>
        <taxon>Eukaryota</taxon>
        <taxon>Metazoa</taxon>
        <taxon>Chordata</taxon>
        <taxon>Craniata</taxon>
        <taxon>Vertebrata</taxon>
        <taxon>Euteleostomi</taxon>
        <taxon>Actinopterygii</taxon>
        <taxon>Neopterygii</taxon>
        <taxon>Teleostei</taxon>
        <taxon>Anguilliformes</taxon>
        <taxon>Anguillidae</taxon>
        <taxon>Anguilla</taxon>
    </lineage>
</organism>
<evidence type="ECO:0000313" key="1">
    <source>
        <dbReference type="EMBL" id="JAH30953.1"/>
    </source>
</evidence>
<reference evidence="1" key="1">
    <citation type="submission" date="2014-11" db="EMBL/GenBank/DDBJ databases">
        <authorList>
            <person name="Amaro Gonzalez C."/>
        </authorList>
    </citation>
    <scope>NUCLEOTIDE SEQUENCE</scope>
</reference>
<reference evidence="1" key="2">
    <citation type="journal article" date="2015" name="Fish Shellfish Immunol.">
        <title>Early steps in the European eel (Anguilla anguilla)-Vibrio vulnificus interaction in the gills: Role of the RtxA13 toxin.</title>
        <authorList>
            <person name="Callol A."/>
            <person name="Pajuelo D."/>
            <person name="Ebbesson L."/>
            <person name="Teles M."/>
            <person name="MacKenzie S."/>
            <person name="Amaro C."/>
        </authorList>
    </citation>
    <scope>NUCLEOTIDE SEQUENCE</scope>
</reference>
<sequence>MFQWSMGFLKGWRVHKLFFQLATLENPATFSLNSVTYTLC</sequence>
<dbReference type="EMBL" id="GBXM01077624">
    <property type="protein sequence ID" value="JAH30953.1"/>
    <property type="molecule type" value="Transcribed_RNA"/>
</dbReference>
<proteinExistence type="predicted"/>
<name>A0A0E9RRK7_ANGAN</name>